<dbReference type="PANTHER" id="PTHR23518:SF2">
    <property type="entry name" value="MAJOR FACILITATOR SUPERFAMILY TRANSPORTER"/>
    <property type="match status" value="1"/>
</dbReference>
<accession>T0ZFF5</accession>
<dbReference type="InterPro" id="IPR036259">
    <property type="entry name" value="MFS_trans_sf"/>
</dbReference>
<feature type="transmembrane region" description="Helical" evidence="1">
    <location>
        <begin position="121"/>
        <end position="141"/>
    </location>
</feature>
<dbReference type="PANTHER" id="PTHR23518">
    <property type="entry name" value="C-METHYLTRANSFERASE"/>
    <property type="match status" value="1"/>
</dbReference>
<keyword evidence="1" id="KW-1133">Transmembrane helix</keyword>
<evidence type="ECO:0000259" key="2">
    <source>
        <dbReference type="PROSITE" id="PS50850"/>
    </source>
</evidence>
<name>T0ZFF5_9ZZZZ</name>
<evidence type="ECO:0000313" key="3">
    <source>
        <dbReference type="EMBL" id="EQD43057.1"/>
    </source>
</evidence>
<keyword evidence="1" id="KW-0472">Membrane</keyword>
<dbReference type="Gene3D" id="1.20.1250.20">
    <property type="entry name" value="MFS general substrate transporter like domains"/>
    <property type="match status" value="1"/>
</dbReference>
<sequence length="176" mass="19165">MLALFTLGNSSNMFLLLRAHDLGVSDVQIPLLWALMSGVAALFSTHLSSLSDRLGRARVITAGWVIYALFYLLFGLLPAHVALLWPMFAFYGLFLAATEGAEKALVGDLAQRERGGTAYGWYNLVVGLMLLPASVLFGWLWQHMAPLAAFGFSSGCALLAALLLLFWVRPRHPVAA</sequence>
<protein>
    <submittedName>
        <fullName evidence="3">Major facilitator superfamily MFS_1</fullName>
    </submittedName>
</protein>
<dbReference type="AlphaFoldDB" id="T0ZFF5"/>
<feature type="transmembrane region" description="Helical" evidence="1">
    <location>
        <begin position="147"/>
        <end position="168"/>
    </location>
</feature>
<dbReference type="GO" id="GO:0022857">
    <property type="term" value="F:transmembrane transporter activity"/>
    <property type="evidence" value="ECO:0007669"/>
    <property type="project" value="InterPro"/>
</dbReference>
<reference evidence="3" key="1">
    <citation type="submission" date="2013-08" db="EMBL/GenBank/DDBJ databases">
        <authorList>
            <person name="Mendez C."/>
            <person name="Richter M."/>
            <person name="Ferrer M."/>
            <person name="Sanchez J."/>
        </authorList>
    </citation>
    <scope>NUCLEOTIDE SEQUENCE</scope>
</reference>
<organism evidence="3">
    <name type="scientific">mine drainage metagenome</name>
    <dbReference type="NCBI Taxonomy" id="410659"/>
    <lineage>
        <taxon>unclassified sequences</taxon>
        <taxon>metagenomes</taxon>
        <taxon>ecological metagenomes</taxon>
    </lineage>
</organism>
<dbReference type="InterPro" id="IPR011701">
    <property type="entry name" value="MFS"/>
</dbReference>
<keyword evidence="1" id="KW-0812">Transmembrane</keyword>
<dbReference type="Pfam" id="PF07690">
    <property type="entry name" value="MFS_1"/>
    <property type="match status" value="1"/>
</dbReference>
<reference evidence="3" key="2">
    <citation type="journal article" date="2014" name="ISME J.">
        <title>Microbial stratification in low pH oxic and suboxic macroscopic growths along an acid mine drainage.</title>
        <authorList>
            <person name="Mendez-Garcia C."/>
            <person name="Mesa V."/>
            <person name="Sprenger R.R."/>
            <person name="Richter M."/>
            <person name="Diez M.S."/>
            <person name="Solano J."/>
            <person name="Bargiela R."/>
            <person name="Golyshina O.V."/>
            <person name="Manteca A."/>
            <person name="Ramos J.L."/>
            <person name="Gallego J.R."/>
            <person name="Llorente I."/>
            <person name="Martins Dos Santos V.A."/>
            <person name="Jensen O.N."/>
            <person name="Pelaez A.I."/>
            <person name="Sanchez J."/>
            <person name="Ferrer M."/>
        </authorList>
    </citation>
    <scope>NUCLEOTIDE SEQUENCE</scope>
</reference>
<dbReference type="InterPro" id="IPR020846">
    <property type="entry name" value="MFS_dom"/>
</dbReference>
<dbReference type="SUPFAM" id="SSF103473">
    <property type="entry name" value="MFS general substrate transporter"/>
    <property type="match status" value="1"/>
</dbReference>
<evidence type="ECO:0000256" key="1">
    <source>
        <dbReference type="SAM" id="Phobius"/>
    </source>
</evidence>
<gene>
    <name evidence="3" type="ORF">B2A_10041</name>
</gene>
<proteinExistence type="predicted"/>
<dbReference type="EMBL" id="AUZZ01007245">
    <property type="protein sequence ID" value="EQD43057.1"/>
    <property type="molecule type" value="Genomic_DNA"/>
</dbReference>
<comment type="caution">
    <text evidence="3">The sequence shown here is derived from an EMBL/GenBank/DDBJ whole genome shotgun (WGS) entry which is preliminary data.</text>
</comment>
<feature type="domain" description="Major facilitator superfamily (MFS) profile" evidence="2">
    <location>
        <begin position="1"/>
        <end position="176"/>
    </location>
</feature>
<dbReference type="PROSITE" id="PS50850">
    <property type="entry name" value="MFS"/>
    <property type="match status" value="1"/>
</dbReference>
<feature type="transmembrane region" description="Helical" evidence="1">
    <location>
        <begin position="59"/>
        <end position="77"/>
    </location>
</feature>
<feature type="transmembrane region" description="Helical" evidence="1">
    <location>
        <begin position="29"/>
        <end position="47"/>
    </location>
</feature>